<protein>
    <recommendedName>
        <fullName evidence="3">EF-hand domain-containing protein</fullName>
    </recommendedName>
</protein>
<feature type="chain" id="PRO_5047242438" description="EF-hand domain-containing protein" evidence="2">
    <location>
        <begin position="26"/>
        <end position="833"/>
    </location>
</feature>
<dbReference type="EMBL" id="CAUYUJ010010025">
    <property type="protein sequence ID" value="CAK0828416.1"/>
    <property type="molecule type" value="Genomic_DNA"/>
</dbReference>
<dbReference type="InterPro" id="IPR002048">
    <property type="entry name" value="EF_hand_dom"/>
</dbReference>
<evidence type="ECO:0000313" key="5">
    <source>
        <dbReference type="Proteomes" id="UP001189429"/>
    </source>
</evidence>
<organism evidence="4 5">
    <name type="scientific">Prorocentrum cordatum</name>
    <dbReference type="NCBI Taxonomy" id="2364126"/>
    <lineage>
        <taxon>Eukaryota</taxon>
        <taxon>Sar</taxon>
        <taxon>Alveolata</taxon>
        <taxon>Dinophyceae</taxon>
        <taxon>Prorocentrales</taxon>
        <taxon>Prorocentraceae</taxon>
        <taxon>Prorocentrum</taxon>
    </lineage>
</organism>
<comment type="caution">
    <text evidence="4">The sequence shown here is derived from an EMBL/GenBank/DDBJ whole genome shotgun (WGS) entry which is preliminary data.</text>
</comment>
<sequence>MSLVPMAAIKLPFLVILRLLMPTRGWESLADNVASDVQLIQTRVYEQGFDVPAHGSTDCVDNDSGAVQLAKDHARVSDVSGCSDVGPYCADANLSSQVLAVCCATCSEGPEPEPDLVHCQDHSDCQSSEFCHDGTCDSCSQCQFCSDAAYVDECGHCGPGFPSHETTPCHSHEYVVTKGSLTVTHEWKNLSSDEQLLFLEKKFGELDKDQSSTLDVDELVGALIGQDLVAIEAANGTLNTSFDQVLLPRASVQEFVEKHSAHGSALLTLDEWLATTPQLAQRAAHPKALRGPSCTFESIFSLPSTCSETQWVDNCGNSCNNACTSCPRLAHTNSSVVARVSGDLGSIARTSQELEFWGGRRWRRWWSVVEAVVETVVDVVVCTVSCVTNCVWSCFTEAVEYVYECVVDTVVNVLMSFGECLSAVVNAVNDAVGDICGFDLIPTSCSGVLNCISEGVSNALSFFECGFSILLDILENMVMANLRCLPNIADGIRAALFPPEAILATAVFEALWNFGERVVNGIYSEAAAVNIDFCWNSAPTAEFTDCGAFDFVSSMTIWDVLDVFGMAQRFADTVAKFTNCLTKTTSLPGLSFGIPTPFLKVDWTGGSWCAPSFVQTAAKGVIGVFRYIASGRMLDDLIIVGDNLLTNLQTRLEAVFCDEGDLLYHHIGRRTRVRTGSSWNQGSGWMPQWKIRGQDCRFCYGQNFHLRGAVQAEVKSFCVLQYQMYGGALQHGVVVLGVVSDWQFGVRYFRGVGFSAPLSNAEVRSLAIRSSSNSGHNLACRRGSSTRHRCCRRCASSLGLRPTPASAKTSRASSQTPSPSWRGLATARSRGPA</sequence>
<reference evidence="4" key="1">
    <citation type="submission" date="2023-10" db="EMBL/GenBank/DDBJ databases">
        <authorList>
            <person name="Chen Y."/>
            <person name="Shah S."/>
            <person name="Dougan E. K."/>
            <person name="Thang M."/>
            <person name="Chan C."/>
        </authorList>
    </citation>
    <scope>NUCLEOTIDE SEQUENCE [LARGE SCALE GENOMIC DNA]</scope>
</reference>
<dbReference type="PROSITE" id="PS50222">
    <property type="entry name" value="EF_HAND_2"/>
    <property type="match status" value="1"/>
</dbReference>
<evidence type="ECO:0000259" key="3">
    <source>
        <dbReference type="PROSITE" id="PS50222"/>
    </source>
</evidence>
<evidence type="ECO:0000313" key="4">
    <source>
        <dbReference type="EMBL" id="CAK0828416.1"/>
    </source>
</evidence>
<keyword evidence="2" id="KW-0732">Signal</keyword>
<evidence type="ECO:0000256" key="2">
    <source>
        <dbReference type="SAM" id="SignalP"/>
    </source>
</evidence>
<dbReference type="Proteomes" id="UP001189429">
    <property type="component" value="Unassembled WGS sequence"/>
</dbReference>
<accession>A0ABN9S968</accession>
<keyword evidence="5" id="KW-1185">Reference proteome</keyword>
<feature type="region of interest" description="Disordered" evidence="1">
    <location>
        <begin position="800"/>
        <end position="833"/>
    </location>
</feature>
<feature type="compositionally biased region" description="Polar residues" evidence="1">
    <location>
        <begin position="806"/>
        <end position="819"/>
    </location>
</feature>
<name>A0ABN9S968_9DINO</name>
<gene>
    <name evidence="4" type="ORF">PCOR1329_LOCUS27632</name>
</gene>
<feature type="signal peptide" evidence="2">
    <location>
        <begin position="1"/>
        <end position="25"/>
    </location>
</feature>
<proteinExistence type="predicted"/>
<feature type="domain" description="EF-hand" evidence="3">
    <location>
        <begin position="194"/>
        <end position="229"/>
    </location>
</feature>
<evidence type="ECO:0000256" key="1">
    <source>
        <dbReference type="SAM" id="MobiDB-lite"/>
    </source>
</evidence>